<keyword evidence="3" id="KW-0201">Cytochrome c-type biogenesis</keyword>
<keyword evidence="5" id="KW-0676">Redox-active center</keyword>
<proteinExistence type="inferred from homology"/>
<gene>
    <name evidence="7" type="primary">ccmG</name>
    <name evidence="7" type="ORF">theurythT_10940</name>
</gene>
<dbReference type="RefSeq" id="WP_284206982.1">
    <property type="nucleotide sequence ID" value="NZ_BSSU01000005.1"/>
</dbReference>
<organism evidence="7 8">
    <name type="scientific">Thalassotalea eurytherma</name>
    <dbReference type="NCBI Taxonomy" id="1144278"/>
    <lineage>
        <taxon>Bacteria</taxon>
        <taxon>Pseudomonadati</taxon>
        <taxon>Pseudomonadota</taxon>
        <taxon>Gammaproteobacteria</taxon>
        <taxon>Alteromonadales</taxon>
        <taxon>Colwelliaceae</taxon>
        <taxon>Thalassotalea</taxon>
    </lineage>
</organism>
<dbReference type="Pfam" id="PF08534">
    <property type="entry name" value="Redoxin"/>
    <property type="match status" value="1"/>
</dbReference>
<evidence type="ECO:0000313" key="8">
    <source>
        <dbReference type="Proteomes" id="UP001157133"/>
    </source>
</evidence>
<feature type="domain" description="Thioredoxin" evidence="6">
    <location>
        <begin position="34"/>
        <end position="176"/>
    </location>
</feature>
<dbReference type="NCBIfam" id="TIGR00385">
    <property type="entry name" value="dsbE"/>
    <property type="match status" value="1"/>
</dbReference>
<sequence>MNKLIRFIPLVLFILLAIVLYRGLSLNPEKLPSALIGKPVPAFTLTQLKNENRILSAEQLTGDVVLINVWATWCPSCRYEHPYLLDLAKSDRIKLYGLNYKDERELAVKWLNDLGDPYEFSIFDDLGRLGLDLGVYAAPETFVVDHHGIIRKRFAGPIDANVWQKEFEPIIKQIEAEKAKGQ</sequence>
<dbReference type="InterPro" id="IPR013766">
    <property type="entry name" value="Thioredoxin_domain"/>
</dbReference>
<dbReference type="Gene3D" id="3.40.30.10">
    <property type="entry name" value="Glutaredoxin"/>
    <property type="match status" value="1"/>
</dbReference>
<dbReference type="Proteomes" id="UP001157133">
    <property type="component" value="Unassembled WGS sequence"/>
</dbReference>
<evidence type="ECO:0000256" key="1">
    <source>
        <dbReference type="ARBA" id="ARBA00004383"/>
    </source>
</evidence>
<dbReference type="InterPro" id="IPR036249">
    <property type="entry name" value="Thioredoxin-like_sf"/>
</dbReference>
<evidence type="ECO:0000313" key="7">
    <source>
        <dbReference type="EMBL" id="GLX81642.1"/>
    </source>
</evidence>
<dbReference type="PANTHER" id="PTHR42852:SF6">
    <property type="entry name" value="THIOL:DISULFIDE INTERCHANGE PROTEIN DSBE"/>
    <property type="match status" value="1"/>
</dbReference>
<keyword evidence="8" id="KW-1185">Reference proteome</keyword>
<dbReference type="PANTHER" id="PTHR42852">
    <property type="entry name" value="THIOL:DISULFIDE INTERCHANGE PROTEIN DSBE"/>
    <property type="match status" value="1"/>
</dbReference>
<dbReference type="InterPro" id="IPR017937">
    <property type="entry name" value="Thioredoxin_CS"/>
</dbReference>
<protein>
    <submittedName>
        <fullName evidence="7">Thiol:disulfide interchange protein</fullName>
    </submittedName>
</protein>
<accession>A0ABQ6H0L3</accession>
<evidence type="ECO:0000256" key="2">
    <source>
        <dbReference type="ARBA" id="ARBA00007758"/>
    </source>
</evidence>
<dbReference type="InterPro" id="IPR050553">
    <property type="entry name" value="Thioredoxin_ResA/DsbE_sf"/>
</dbReference>
<dbReference type="InterPro" id="IPR013740">
    <property type="entry name" value="Redoxin"/>
</dbReference>
<name>A0ABQ6H0L3_9GAMM</name>
<dbReference type="InterPro" id="IPR004799">
    <property type="entry name" value="Periplasmic_diS_OxRdtase_DsbE"/>
</dbReference>
<comment type="caution">
    <text evidence="7">The sequence shown here is derived from an EMBL/GenBank/DDBJ whole genome shotgun (WGS) entry which is preliminary data.</text>
</comment>
<evidence type="ECO:0000256" key="3">
    <source>
        <dbReference type="ARBA" id="ARBA00022748"/>
    </source>
</evidence>
<keyword evidence="4" id="KW-1015">Disulfide bond</keyword>
<dbReference type="CDD" id="cd03010">
    <property type="entry name" value="TlpA_like_DsbE"/>
    <property type="match status" value="1"/>
</dbReference>
<evidence type="ECO:0000259" key="6">
    <source>
        <dbReference type="PROSITE" id="PS51352"/>
    </source>
</evidence>
<dbReference type="EMBL" id="BSSU01000005">
    <property type="protein sequence ID" value="GLX81642.1"/>
    <property type="molecule type" value="Genomic_DNA"/>
</dbReference>
<evidence type="ECO:0000256" key="5">
    <source>
        <dbReference type="ARBA" id="ARBA00023284"/>
    </source>
</evidence>
<comment type="similarity">
    <text evidence="2">Belongs to the thioredoxin family. DsbE subfamily.</text>
</comment>
<dbReference type="SUPFAM" id="SSF52833">
    <property type="entry name" value="Thioredoxin-like"/>
    <property type="match status" value="1"/>
</dbReference>
<evidence type="ECO:0000256" key="4">
    <source>
        <dbReference type="ARBA" id="ARBA00023157"/>
    </source>
</evidence>
<reference evidence="7 8" key="1">
    <citation type="submission" date="2023-03" db="EMBL/GenBank/DDBJ databases">
        <title>Draft genome sequence of Thalassotalea eurytherma JCM 18482T.</title>
        <authorList>
            <person name="Sawabe T."/>
        </authorList>
    </citation>
    <scope>NUCLEOTIDE SEQUENCE [LARGE SCALE GENOMIC DNA]</scope>
    <source>
        <strain evidence="7 8">JCM 18482</strain>
    </source>
</reference>
<comment type="subcellular location">
    <subcellularLocation>
        <location evidence="1">Cell inner membrane</location>
        <topology evidence="1">Single-pass membrane protein</topology>
        <orientation evidence="1">Periplasmic side</orientation>
    </subcellularLocation>
</comment>
<dbReference type="PROSITE" id="PS00194">
    <property type="entry name" value="THIOREDOXIN_1"/>
    <property type="match status" value="1"/>
</dbReference>
<dbReference type="PROSITE" id="PS51352">
    <property type="entry name" value="THIOREDOXIN_2"/>
    <property type="match status" value="1"/>
</dbReference>